<dbReference type="Pfam" id="PF18146">
    <property type="entry name" value="CinA_KH"/>
    <property type="match status" value="1"/>
</dbReference>
<dbReference type="NCBIfam" id="NF001813">
    <property type="entry name" value="PRK00549.1"/>
    <property type="match status" value="1"/>
</dbReference>
<dbReference type="NCBIfam" id="TIGR00177">
    <property type="entry name" value="molyb_syn"/>
    <property type="match status" value="1"/>
</dbReference>
<dbReference type="Pfam" id="PF02464">
    <property type="entry name" value="CinA"/>
    <property type="match status" value="1"/>
</dbReference>
<dbReference type="SUPFAM" id="SSF142433">
    <property type="entry name" value="CinA-like"/>
    <property type="match status" value="1"/>
</dbReference>
<dbReference type="PANTHER" id="PTHR13939">
    <property type="entry name" value="NICOTINAMIDE-NUCLEOTIDE AMIDOHYDROLASE PNCC"/>
    <property type="match status" value="1"/>
</dbReference>
<reference evidence="4" key="1">
    <citation type="journal article" date="2019" name="Int. J. Syst. Evol. Microbiol.">
        <title>The Global Catalogue of Microorganisms (GCM) 10K type strain sequencing project: providing services to taxonomists for standard genome sequencing and annotation.</title>
        <authorList>
            <consortium name="The Broad Institute Genomics Platform"/>
            <consortium name="The Broad Institute Genome Sequencing Center for Infectious Disease"/>
            <person name="Wu L."/>
            <person name="Ma J."/>
        </authorList>
    </citation>
    <scope>NUCLEOTIDE SEQUENCE [LARGE SCALE GENOMIC DNA]</scope>
    <source>
        <strain evidence="4">JCM 17337</strain>
    </source>
</reference>
<dbReference type="SMART" id="SM00852">
    <property type="entry name" value="MoCF_biosynth"/>
    <property type="match status" value="1"/>
</dbReference>
<dbReference type="RefSeq" id="WP_345145713.1">
    <property type="nucleotide sequence ID" value="NZ_BAABDU010000006.1"/>
</dbReference>
<organism evidence="3 4">
    <name type="scientific">Flavobacterium ginsengiterrae</name>
    <dbReference type="NCBI Taxonomy" id="871695"/>
    <lineage>
        <taxon>Bacteria</taxon>
        <taxon>Pseudomonadati</taxon>
        <taxon>Bacteroidota</taxon>
        <taxon>Flavobacteriia</taxon>
        <taxon>Flavobacteriales</taxon>
        <taxon>Flavobacteriaceae</taxon>
        <taxon>Flavobacterium</taxon>
    </lineage>
</organism>
<dbReference type="InterPro" id="IPR001453">
    <property type="entry name" value="MoaB/Mog_dom"/>
</dbReference>
<evidence type="ECO:0000259" key="2">
    <source>
        <dbReference type="SMART" id="SM00852"/>
    </source>
</evidence>
<feature type="domain" description="MoaB/Mog" evidence="2">
    <location>
        <begin position="4"/>
        <end position="172"/>
    </location>
</feature>
<dbReference type="Gene3D" id="3.40.980.10">
    <property type="entry name" value="MoaB/Mog-like domain"/>
    <property type="match status" value="1"/>
</dbReference>
<evidence type="ECO:0000256" key="1">
    <source>
        <dbReference type="HAMAP-Rule" id="MF_00226"/>
    </source>
</evidence>
<dbReference type="Gene3D" id="3.90.950.20">
    <property type="entry name" value="CinA-like"/>
    <property type="match status" value="1"/>
</dbReference>
<protein>
    <recommendedName>
        <fullName evidence="1">CinA-like protein</fullName>
    </recommendedName>
</protein>
<evidence type="ECO:0000313" key="4">
    <source>
        <dbReference type="Proteomes" id="UP001500748"/>
    </source>
</evidence>
<comment type="caution">
    <text evidence="3">The sequence shown here is derived from an EMBL/GenBank/DDBJ whole genome shotgun (WGS) entry which is preliminary data.</text>
</comment>
<dbReference type="SUPFAM" id="SSF53218">
    <property type="entry name" value="Molybdenum cofactor biosynthesis proteins"/>
    <property type="match status" value="1"/>
</dbReference>
<dbReference type="InterPro" id="IPR041424">
    <property type="entry name" value="CinA_KH"/>
</dbReference>
<dbReference type="PANTHER" id="PTHR13939:SF0">
    <property type="entry name" value="NMN AMIDOHYDROLASE-LIKE PROTEIN YFAY"/>
    <property type="match status" value="1"/>
</dbReference>
<proteinExistence type="inferred from homology"/>
<keyword evidence="4" id="KW-1185">Reference proteome</keyword>
<dbReference type="InterPro" id="IPR036425">
    <property type="entry name" value="MoaB/Mog-like_dom_sf"/>
</dbReference>
<dbReference type="NCBIfam" id="TIGR00200">
    <property type="entry name" value="cinA_nterm"/>
    <property type="match status" value="1"/>
</dbReference>
<dbReference type="InterPro" id="IPR036653">
    <property type="entry name" value="CinA-like_C"/>
</dbReference>
<dbReference type="Proteomes" id="UP001500748">
    <property type="component" value="Unassembled WGS sequence"/>
</dbReference>
<accession>A0ABP7GVL1</accession>
<name>A0ABP7GVL1_9FLAO</name>
<dbReference type="InterPro" id="IPR050101">
    <property type="entry name" value="CinA"/>
</dbReference>
<comment type="similarity">
    <text evidence="1">Belongs to the CinA family.</text>
</comment>
<dbReference type="NCBIfam" id="TIGR00199">
    <property type="entry name" value="PncC_domain"/>
    <property type="match status" value="1"/>
</dbReference>
<dbReference type="Pfam" id="PF00994">
    <property type="entry name" value="MoCF_biosynth"/>
    <property type="match status" value="1"/>
</dbReference>
<dbReference type="HAMAP" id="MF_00226_B">
    <property type="entry name" value="CinA_B"/>
    <property type="match status" value="1"/>
</dbReference>
<dbReference type="EMBL" id="BAABDU010000006">
    <property type="protein sequence ID" value="GAA3775533.1"/>
    <property type="molecule type" value="Genomic_DNA"/>
</dbReference>
<dbReference type="InterPro" id="IPR008135">
    <property type="entry name" value="Competence-induced_CinA"/>
</dbReference>
<dbReference type="InterPro" id="IPR008136">
    <property type="entry name" value="CinA_C"/>
</dbReference>
<gene>
    <name evidence="3" type="ORF">GCM10022423_32970</name>
</gene>
<sequence>MKATIVTIGDEILIGQIVDTNSNFIAKELDRIGVETYEMISISDDKQHILNTFSKLQNKVDVVIVTGGLGPTKDDVTKKTFCEYFDDELVVNPEVLAHVTELIEGFYKRPISQLNKDQALVPSKCTVLPNKMGTAPGMWMKKENTVFVSLPGVPYEMKYLVENEIIPKIVKEYKRPYIIHKTILTYGQGESLVAERIENWENNLPEFIKLAYLPNPGRVRLRMTARGTDKEVLEKAIEENVQSLDAIIHDIIVGYEENETIETVVGKLLAKQNKTVSTAESCTGGKVASLLASVQGASAYFKGSVVSYATEAKVNVLGVPQDLVDQFTVVSAEVAKAMALNVKDLLKTDYAIATTGNAGPSKGDSDAEIGTVFIALATPNGVIAEEFNFGQPREKVIDRATIKSLEILQKEILKIVQ</sequence>
<evidence type="ECO:0000313" key="3">
    <source>
        <dbReference type="EMBL" id="GAA3775533.1"/>
    </source>
</evidence>
<dbReference type="PIRSF" id="PIRSF006728">
    <property type="entry name" value="CinA"/>
    <property type="match status" value="1"/>
</dbReference>
<dbReference type="CDD" id="cd00885">
    <property type="entry name" value="cinA"/>
    <property type="match status" value="1"/>
</dbReference>